<organism evidence="7 8">
    <name type="scientific">Sphingomonas immobilis</name>
    <dbReference type="NCBI Taxonomy" id="3063997"/>
    <lineage>
        <taxon>Bacteria</taxon>
        <taxon>Pseudomonadati</taxon>
        <taxon>Pseudomonadota</taxon>
        <taxon>Alphaproteobacteria</taxon>
        <taxon>Sphingomonadales</taxon>
        <taxon>Sphingomonadaceae</taxon>
        <taxon>Sphingomonas</taxon>
    </lineage>
</organism>
<dbReference type="InterPro" id="IPR023267">
    <property type="entry name" value="RCMT"/>
</dbReference>
<dbReference type="PROSITE" id="PS51686">
    <property type="entry name" value="SAM_MT_RSMB_NOP"/>
    <property type="match status" value="1"/>
</dbReference>
<proteinExistence type="inferred from homology"/>
<name>A0ABT8ZWZ6_9SPHN</name>
<evidence type="ECO:0000256" key="3">
    <source>
        <dbReference type="ARBA" id="ARBA00022691"/>
    </source>
</evidence>
<dbReference type="EC" id="2.1.1.-" evidence="7"/>
<evidence type="ECO:0000256" key="1">
    <source>
        <dbReference type="ARBA" id="ARBA00022603"/>
    </source>
</evidence>
<feature type="binding site" evidence="5">
    <location>
        <position position="305"/>
    </location>
    <ligand>
        <name>S-adenosyl-L-methionine</name>
        <dbReference type="ChEBI" id="CHEBI:59789"/>
    </ligand>
</feature>
<keyword evidence="3 5" id="KW-0949">S-adenosyl-L-methionine</keyword>
<dbReference type="EMBL" id="JAUQSZ010000002">
    <property type="protein sequence ID" value="MDO7841550.1"/>
    <property type="molecule type" value="Genomic_DNA"/>
</dbReference>
<dbReference type="SUPFAM" id="SSF48013">
    <property type="entry name" value="NusB-like"/>
    <property type="match status" value="1"/>
</dbReference>
<keyword evidence="2 5" id="KW-0808">Transferase</keyword>
<dbReference type="SUPFAM" id="SSF53335">
    <property type="entry name" value="S-adenosyl-L-methionine-dependent methyltransferases"/>
    <property type="match status" value="1"/>
</dbReference>
<dbReference type="Pfam" id="PF01029">
    <property type="entry name" value="NusB"/>
    <property type="match status" value="1"/>
</dbReference>
<dbReference type="PANTHER" id="PTHR22807:SF61">
    <property type="entry name" value="NOL1_NOP2_SUN FAMILY PROTEIN _ ANTITERMINATION NUSB DOMAIN-CONTAINING PROTEIN"/>
    <property type="match status" value="1"/>
</dbReference>
<feature type="active site" description="Nucleophile" evidence="5">
    <location>
        <position position="358"/>
    </location>
</feature>
<dbReference type="RefSeq" id="WP_304559994.1">
    <property type="nucleotide sequence ID" value="NZ_JAUQSZ010000002.1"/>
</dbReference>
<feature type="binding site" evidence="5">
    <location>
        <begin position="242"/>
        <end position="248"/>
    </location>
    <ligand>
        <name>S-adenosyl-L-methionine</name>
        <dbReference type="ChEBI" id="CHEBI:59789"/>
    </ligand>
</feature>
<evidence type="ECO:0000256" key="2">
    <source>
        <dbReference type="ARBA" id="ARBA00022679"/>
    </source>
</evidence>
<dbReference type="InterPro" id="IPR035926">
    <property type="entry name" value="NusB-like_sf"/>
</dbReference>
<evidence type="ECO:0000313" key="8">
    <source>
        <dbReference type="Proteomes" id="UP001176468"/>
    </source>
</evidence>
<evidence type="ECO:0000259" key="6">
    <source>
        <dbReference type="PROSITE" id="PS51686"/>
    </source>
</evidence>
<feature type="domain" description="SAM-dependent MTase RsmB/NOP-type" evidence="6">
    <location>
        <begin position="134"/>
        <end position="424"/>
    </location>
</feature>
<dbReference type="InterPro" id="IPR049560">
    <property type="entry name" value="MeTrfase_RsmB-F_NOP2_cat"/>
</dbReference>
<evidence type="ECO:0000256" key="4">
    <source>
        <dbReference type="ARBA" id="ARBA00022884"/>
    </source>
</evidence>
<reference evidence="7" key="1">
    <citation type="submission" date="2023-07" db="EMBL/GenBank/DDBJ databases">
        <authorList>
            <person name="Kim M.K."/>
        </authorList>
    </citation>
    <scope>NUCLEOTIDE SEQUENCE</scope>
    <source>
        <strain evidence="7">CA1-15</strain>
    </source>
</reference>
<keyword evidence="4 5" id="KW-0694">RNA-binding</keyword>
<dbReference type="PRINTS" id="PR02008">
    <property type="entry name" value="RCMTFAMILY"/>
</dbReference>
<protein>
    <submittedName>
        <fullName evidence="7">RsmB/NOP family class I SAM-dependent RNA methyltransferase</fullName>
        <ecNumber evidence="7">2.1.1.-</ecNumber>
    </submittedName>
</protein>
<dbReference type="Proteomes" id="UP001176468">
    <property type="component" value="Unassembled WGS sequence"/>
</dbReference>
<dbReference type="InterPro" id="IPR001678">
    <property type="entry name" value="MeTrfase_RsmB-F_NOP2_dom"/>
</dbReference>
<accession>A0ABT8ZWZ6</accession>
<dbReference type="PANTHER" id="PTHR22807">
    <property type="entry name" value="NOP2 YEAST -RELATED NOL1/NOP2/FMU SUN DOMAIN-CONTAINING"/>
    <property type="match status" value="1"/>
</dbReference>
<feature type="binding site" evidence="5">
    <location>
        <position position="289"/>
    </location>
    <ligand>
        <name>S-adenosyl-L-methionine</name>
        <dbReference type="ChEBI" id="CHEBI:59789"/>
    </ligand>
</feature>
<dbReference type="GO" id="GO:0032259">
    <property type="term" value="P:methylation"/>
    <property type="evidence" value="ECO:0007669"/>
    <property type="project" value="UniProtKB-KW"/>
</dbReference>
<keyword evidence="1 5" id="KW-0489">Methyltransferase</keyword>
<gene>
    <name evidence="7" type="ORF">Q5H94_04380</name>
</gene>
<feature type="binding site" evidence="5">
    <location>
        <position position="263"/>
    </location>
    <ligand>
        <name>S-adenosyl-L-methionine</name>
        <dbReference type="ChEBI" id="CHEBI:59789"/>
    </ligand>
</feature>
<dbReference type="GO" id="GO:0008168">
    <property type="term" value="F:methyltransferase activity"/>
    <property type="evidence" value="ECO:0007669"/>
    <property type="project" value="UniProtKB-KW"/>
</dbReference>
<evidence type="ECO:0000313" key="7">
    <source>
        <dbReference type="EMBL" id="MDO7841550.1"/>
    </source>
</evidence>
<dbReference type="CDD" id="cd02440">
    <property type="entry name" value="AdoMet_MTases"/>
    <property type="match status" value="1"/>
</dbReference>
<dbReference type="Gene3D" id="3.40.50.150">
    <property type="entry name" value="Vaccinia Virus protein VP39"/>
    <property type="match status" value="1"/>
</dbReference>
<comment type="caution">
    <text evidence="7">The sequence shown here is derived from an EMBL/GenBank/DDBJ whole genome shotgun (WGS) entry which is preliminary data.</text>
</comment>
<dbReference type="InterPro" id="IPR029063">
    <property type="entry name" value="SAM-dependent_MTases_sf"/>
</dbReference>
<evidence type="ECO:0000256" key="5">
    <source>
        <dbReference type="PROSITE-ProRule" id="PRU01023"/>
    </source>
</evidence>
<comment type="similarity">
    <text evidence="5">Belongs to the class I-like SAM-binding methyltransferase superfamily. RsmB/NOP family.</text>
</comment>
<sequence length="425" mass="44979">MAKPPTTPDAPGVPARRAALKLLDAVLRQGLPLEAALGRATQGIERADDRALAHAIAAEALRRLPDLDALIDSATPRALPEDAKARFALRIALVQALSLGTPPHAAIATVLPLVDGGPRKLVHGVFGALSRRGEQLPEIPTLPDATALRWHAAWGDDVIEAAEHAIAAPPPLDLTLADVGATARWADDLGGTSLMPGHVRLESAHVPELPGFEEGAWWVQDIAAALPARLLGKGPGTALDLCAAPGGKTMQLAHAGWQVTAIDASEARLGRLRDNIARTHVTARVITGDVLHWTPQEPADAVLLDAPCSATGIFRRHPDVLHRVRPSVIAQMAATQMKLLARAAGWVKPGGRLVYATCSLEPSEGERQIEDFLSGHPDFAIEPVRQEELPSGMAPEERGWVRALPGQISPGGNNGFFIARLVRAA</sequence>
<dbReference type="InterPro" id="IPR006027">
    <property type="entry name" value="NusB_RsmB_TIM44"/>
</dbReference>
<dbReference type="Gene3D" id="1.10.940.10">
    <property type="entry name" value="NusB-like"/>
    <property type="match status" value="1"/>
</dbReference>
<dbReference type="Pfam" id="PF01189">
    <property type="entry name" value="Methyltr_RsmB-F"/>
    <property type="match status" value="1"/>
</dbReference>
<keyword evidence="8" id="KW-1185">Reference proteome</keyword>